<evidence type="ECO:0000256" key="2">
    <source>
        <dbReference type="ARBA" id="ARBA00001946"/>
    </source>
</evidence>
<dbReference type="CDD" id="cd18870">
    <property type="entry name" value="NUDIX_AcylCoAdiphos_Nudt19"/>
    <property type="match status" value="1"/>
</dbReference>
<evidence type="ECO:0000256" key="5">
    <source>
        <dbReference type="ARBA" id="ARBA00022842"/>
    </source>
</evidence>
<protein>
    <recommendedName>
        <fullName evidence="8">Nudix hydrolase domain-containing protein</fullName>
    </recommendedName>
</protein>
<keyword evidence="5" id="KW-0460">Magnesium</keyword>
<evidence type="ECO:0000256" key="4">
    <source>
        <dbReference type="ARBA" id="ARBA00022801"/>
    </source>
</evidence>
<comment type="caution">
    <text evidence="9">The sequence shown here is derived from an EMBL/GenBank/DDBJ whole genome shotgun (WGS) entry which is preliminary data.</text>
</comment>
<feature type="region of interest" description="Disordered" evidence="7">
    <location>
        <begin position="73"/>
        <end position="98"/>
    </location>
</feature>
<dbReference type="InterPro" id="IPR000086">
    <property type="entry name" value="NUDIX_hydrolase_dom"/>
</dbReference>
<dbReference type="Proteomes" id="UP001500326">
    <property type="component" value="Unassembled WGS sequence"/>
</dbReference>
<organism evidence="9 10">
    <name type="scientific">Microbacterium pumilum</name>
    <dbReference type="NCBI Taxonomy" id="344165"/>
    <lineage>
        <taxon>Bacteria</taxon>
        <taxon>Bacillati</taxon>
        <taxon>Actinomycetota</taxon>
        <taxon>Actinomycetes</taxon>
        <taxon>Micrococcales</taxon>
        <taxon>Microbacteriaceae</taxon>
        <taxon>Microbacterium</taxon>
    </lineage>
</organism>
<reference evidence="10" key="1">
    <citation type="journal article" date="2019" name="Int. J. Syst. Evol. Microbiol.">
        <title>The Global Catalogue of Microorganisms (GCM) 10K type strain sequencing project: providing services to taxonomists for standard genome sequencing and annotation.</title>
        <authorList>
            <consortium name="The Broad Institute Genomics Platform"/>
            <consortium name="The Broad Institute Genome Sequencing Center for Infectious Disease"/>
            <person name="Wu L."/>
            <person name="Ma J."/>
        </authorList>
    </citation>
    <scope>NUCLEOTIDE SEQUENCE [LARGE SCALE GENOMIC DNA]</scope>
    <source>
        <strain evidence="10">JCM 14902</strain>
    </source>
</reference>
<dbReference type="SUPFAM" id="SSF55811">
    <property type="entry name" value="Nudix"/>
    <property type="match status" value="1"/>
</dbReference>
<gene>
    <name evidence="9" type="ORF">GCM10009777_19370</name>
</gene>
<name>A0ABN2SGA0_9MICO</name>
<dbReference type="InterPro" id="IPR015797">
    <property type="entry name" value="NUDIX_hydrolase-like_dom_sf"/>
</dbReference>
<dbReference type="RefSeq" id="WP_344061112.1">
    <property type="nucleotide sequence ID" value="NZ_BAAAOH010000001.1"/>
</dbReference>
<evidence type="ECO:0000313" key="10">
    <source>
        <dbReference type="Proteomes" id="UP001500326"/>
    </source>
</evidence>
<evidence type="ECO:0000256" key="6">
    <source>
        <dbReference type="ARBA" id="ARBA00023211"/>
    </source>
</evidence>
<comment type="cofactor">
    <cofactor evidence="2">
        <name>Mg(2+)</name>
        <dbReference type="ChEBI" id="CHEBI:18420"/>
    </cofactor>
</comment>
<keyword evidence="6" id="KW-0464">Manganese</keyword>
<comment type="cofactor">
    <cofactor evidence="1">
        <name>Mn(2+)</name>
        <dbReference type="ChEBI" id="CHEBI:29035"/>
    </cofactor>
</comment>
<keyword evidence="3" id="KW-0479">Metal-binding</keyword>
<proteinExistence type="predicted"/>
<dbReference type="PRINTS" id="PR00502">
    <property type="entry name" value="NUDIXFAMILY"/>
</dbReference>
<evidence type="ECO:0000259" key="8">
    <source>
        <dbReference type="PROSITE" id="PS51462"/>
    </source>
</evidence>
<dbReference type="InterPro" id="IPR039121">
    <property type="entry name" value="NUDT19"/>
</dbReference>
<dbReference type="EMBL" id="BAAAOH010000001">
    <property type="protein sequence ID" value="GAA1985514.1"/>
    <property type="molecule type" value="Genomic_DNA"/>
</dbReference>
<evidence type="ECO:0000256" key="1">
    <source>
        <dbReference type="ARBA" id="ARBA00001936"/>
    </source>
</evidence>
<sequence length="260" mass="28126">MPDTPSSTEQALQAIADAVGDGRQRVESDLSDPAIPVAATVVLLRNGGDGLEVLMIERPDRGSFAGAWVFPGGKLEPGDREPPADASSAGSATEEADARRAAVRETFEETGLELAASALVTVSCWDPPPGLPLRIRTWFFVVAAPPAEELRLQPGEAVASEWLRPADALQRHAQGEFTLYPPTWVTLYGLNDATDVEAVLATTRLAATRSFETQVRRGPSGPVFYWREDAEYEGDRPDAASGPRHRLEVGASPWVYTYRQ</sequence>
<dbReference type="PANTHER" id="PTHR12318">
    <property type="entry name" value="TESTOSTERONE-REGULATED PROTEIN RP2"/>
    <property type="match status" value="1"/>
</dbReference>
<feature type="domain" description="Nudix hydrolase" evidence="8">
    <location>
        <begin position="35"/>
        <end position="185"/>
    </location>
</feature>
<dbReference type="InterPro" id="IPR020476">
    <property type="entry name" value="Nudix_hydrolase"/>
</dbReference>
<dbReference type="Pfam" id="PF00293">
    <property type="entry name" value="NUDIX"/>
    <property type="match status" value="1"/>
</dbReference>
<keyword evidence="4" id="KW-0378">Hydrolase</keyword>
<dbReference type="PANTHER" id="PTHR12318:SF0">
    <property type="entry name" value="ACYL-COENZYME A DIPHOSPHATASE NUDT19"/>
    <property type="match status" value="1"/>
</dbReference>
<dbReference type="PROSITE" id="PS51462">
    <property type="entry name" value="NUDIX"/>
    <property type="match status" value="1"/>
</dbReference>
<evidence type="ECO:0000256" key="7">
    <source>
        <dbReference type="SAM" id="MobiDB-lite"/>
    </source>
</evidence>
<dbReference type="Gene3D" id="3.90.79.10">
    <property type="entry name" value="Nucleoside Triphosphate Pyrophosphohydrolase"/>
    <property type="match status" value="2"/>
</dbReference>
<keyword evidence="10" id="KW-1185">Reference proteome</keyword>
<evidence type="ECO:0000256" key="3">
    <source>
        <dbReference type="ARBA" id="ARBA00022723"/>
    </source>
</evidence>
<evidence type="ECO:0000313" key="9">
    <source>
        <dbReference type="EMBL" id="GAA1985514.1"/>
    </source>
</evidence>
<accession>A0ABN2SGA0</accession>